<comment type="caution">
    <text evidence="1">The sequence shown here is derived from an EMBL/GenBank/DDBJ whole genome shotgun (WGS) entry which is preliminary data.</text>
</comment>
<dbReference type="AlphaFoldDB" id="A0AAD8PPN1"/>
<dbReference type="EMBL" id="JAHLJV010000089">
    <property type="protein sequence ID" value="KAK1573621.1"/>
    <property type="molecule type" value="Genomic_DNA"/>
</dbReference>
<evidence type="ECO:0000313" key="1">
    <source>
        <dbReference type="EMBL" id="KAK1573621.1"/>
    </source>
</evidence>
<dbReference type="RefSeq" id="XP_060409218.1">
    <property type="nucleotide sequence ID" value="XM_060558951.1"/>
</dbReference>
<sequence length="56" mass="6003">MAFLEETGRIGRWSKAVGEGGFSPQDKDCHSAVAHEDRSGINARWGSRLGVSANSI</sequence>
<protein>
    <submittedName>
        <fullName evidence="1">Uncharacterized protein</fullName>
    </submittedName>
</protein>
<name>A0AAD8PPN1_9PEZI</name>
<accession>A0AAD8PPN1</accession>
<dbReference type="GeneID" id="85443191"/>
<proteinExistence type="predicted"/>
<evidence type="ECO:0000313" key="2">
    <source>
        <dbReference type="Proteomes" id="UP001230504"/>
    </source>
</evidence>
<reference evidence="1" key="1">
    <citation type="submission" date="2021-06" db="EMBL/GenBank/DDBJ databases">
        <title>Comparative genomics, transcriptomics and evolutionary studies reveal genomic signatures of adaptation to plant cell wall in hemibiotrophic fungi.</title>
        <authorList>
            <consortium name="DOE Joint Genome Institute"/>
            <person name="Baroncelli R."/>
            <person name="Diaz J.F."/>
            <person name="Benocci T."/>
            <person name="Peng M."/>
            <person name="Battaglia E."/>
            <person name="Haridas S."/>
            <person name="Andreopoulos W."/>
            <person name="Labutti K."/>
            <person name="Pangilinan J."/>
            <person name="Floch G.L."/>
            <person name="Makela M.R."/>
            <person name="Henrissat B."/>
            <person name="Grigoriev I.V."/>
            <person name="Crouch J.A."/>
            <person name="De Vries R.P."/>
            <person name="Sukno S.A."/>
            <person name="Thon M.R."/>
        </authorList>
    </citation>
    <scope>NUCLEOTIDE SEQUENCE</scope>
    <source>
        <strain evidence="1">CBS 125086</strain>
    </source>
</reference>
<organism evidence="1 2">
    <name type="scientific">Colletotrichum navitas</name>
    <dbReference type="NCBI Taxonomy" id="681940"/>
    <lineage>
        <taxon>Eukaryota</taxon>
        <taxon>Fungi</taxon>
        <taxon>Dikarya</taxon>
        <taxon>Ascomycota</taxon>
        <taxon>Pezizomycotina</taxon>
        <taxon>Sordariomycetes</taxon>
        <taxon>Hypocreomycetidae</taxon>
        <taxon>Glomerellales</taxon>
        <taxon>Glomerellaceae</taxon>
        <taxon>Colletotrichum</taxon>
        <taxon>Colletotrichum graminicola species complex</taxon>
    </lineage>
</organism>
<dbReference type="Proteomes" id="UP001230504">
    <property type="component" value="Unassembled WGS sequence"/>
</dbReference>
<keyword evidence="2" id="KW-1185">Reference proteome</keyword>
<gene>
    <name evidence="1" type="ORF">LY79DRAFT_568297</name>
</gene>